<dbReference type="Proteomes" id="UP000000270">
    <property type="component" value="Chromosome"/>
</dbReference>
<reference evidence="3 4" key="5">
    <citation type="journal article" date="2010" name="Appl. Environ. Microbiol.">
        <title>phrR-like gene praR of Azorhizobium caulinodans ORS571 is essential for symbiosis with Sesbania rostrata and is involved in expression of reb genes.</title>
        <authorList>
            <person name="Akiba N."/>
            <person name="Aono T."/>
            <person name="Toyazaki H."/>
            <person name="Sato S."/>
            <person name="Oyaizu H."/>
        </authorList>
    </citation>
    <scope>NUCLEOTIDE SEQUENCE [LARGE SCALE GENOMIC DNA]</scope>
    <source>
        <strain evidence="4">ATCC 43989 / DSM 5975 / JCM 20966 / LMG 6465 / NBRC 14845 / NCIMB 13405 / ORS 571</strain>
    </source>
</reference>
<reference evidence="4" key="2">
    <citation type="submission" date="2007-04" db="EMBL/GenBank/DDBJ databases">
        <title>Complete genome sequence of the nitrogen-fixing bacterium Azorhizobium caulinodans ORS571.</title>
        <authorList>
            <person name="Lee K.B."/>
            <person name="Backer P.D."/>
            <person name="Aono T."/>
            <person name="Liu C.T."/>
            <person name="Suzuki S."/>
            <person name="Suzuki T."/>
            <person name="Kaneko T."/>
            <person name="Yamada M."/>
            <person name="Tabata S."/>
            <person name="Kupfer D.M."/>
            <person name="Najar F.Z."/>
            <person name="Wiley G.B."/>
            <person name="Roe B."/>
            <person name="Binnewies T."/>
            <person name="Ussery D."/>
            <person name="Vereecke D."/>
            <person name="Gevers D."/>
            <person name="Holsters M."/>
            <person name="Oyaizu H."/>
        </authorList>
    </citation>
    <scope>NUCLEOTIDE SEQUENCE [LARGE SCALE GENOMIC DNA]</scope>
    <source>
        <strain evidence="4">ATCC 43989 / DSM 5975 / JCM 20966 / LMG 6465 / NBRC 14845 / NCIMB 13405 / ORS 571</strain>
    </source>
</reference>
<reference evidence="3 4" key="4">
    <citation type="journal article" date="2009" name="Appl. Environ. Microbiol.">
        <title>Comparative genome-wide transcriptional profiling of Azorhizobium caulinodans ORS571 grown under free-living and symbiotic conditions.</title>
        <authorList>
            <person name="Tsukada S."/>
            <person name="Aono T."/>
            <person name="Akiba N."/>
            <person name="Lee KB."/>
            <person name="Liu CT."/>
            <person name="Toyazaki H."/>
            <person name="Oyaizu H."/>
        </authorList>
    </citation>
    <scope>NUCLEOTIDE SEQUENCE [LARGE SCALE GENOMIC DNA]</scope>
    <source>
        <strain evidence="4">ATCC 43989 / DSM 5975 / JCM 20966 / LMG 6465 / NBRC 14845 / NCIMB 13405 / ORS 571</strain>
    </source>
</reference>
<dbReference type="Gene3D" id="3.40.225.10">
    <property type="entry name" value="Class II aldolase/adducin N-terminal domain"/>
    <property type="match status" value="1"/>
</dbReference>
<sequence length="266" mass="29170">MAHAFNRETAPQAGAAASNRPALDGEEVWNARVELAACFRFAARLGMHEGICNHFSAVVPGHDDLFLVNPYGYAFSEITASHLLVCDFHGNVLSGSGVPEATAFFIHARMHLNVPRARVAFHTHMPYATALSMVEGEPLVFAGQTALKFYGRTVVDHDYNGLALDSTEGDRIAASVGDADIVFMKHHGVMVLGRTIAEAWDDLYYLERACEVQCLAMATGRPVLPVKTEIAEAAARQMREGDAESARLHLESMKRILDREEPAYRT</sequence>
<dbReference type="NCBIfam" id="NF005068">
    <property type="entry name" value="PRK06486.1"/>
    <property type="match status" value="1"/>
</dbReference>
<dbReference type="eggNOG" id="COG0235">
    <property type="taxonomic scope" value="Bacteria"/>
</dbReference>
<name>A8I3D0_AZOC5</name>
<dbReference type="Pfam" id="PF00596">
    <property type="entry name" value="Aldolase_II"/>
    <property type="match status" value="1"/>
</dbReference>
<accession>A8I3D0</accession>
<dbReference type="PANTHER" id="PTHR10672:SF3">
    <property type="entry name" value="PROTEIN HU-LI TAI SHAO"/>
    <property type="match status" value="1"/>
</dbReference>
<dbReference type="SUPFAM" id="SSF53639">
    <property type="entry name" value="AraD/HMP-PK domain-like"/>
    <property type="match status" value="1"/>
</dbReference>
<feature type="domain" description="Class II aldolase/adducin N-terminal" evidence="2">
    <location>
        <begin position="33"/>
        <end position="214"/>
    </location>
</feature>
<dbReference type="InterPro" id="IPR051017">
    <property type="entry name" value="Aldolase-II_Adducin_sf"/>
</dbReference>
<dbReference type="RefSeq" id="WP_012170536.1">
    <property type="nucleotide sequence ID" value="NC_009937.1"/>
</dbReference>
<dbReference type="GO" id="GO:0051015">
    <property type="term" value="F:actin filament binding"/>
    <property type="evidence" value="ECO:0007669"/>
    <property type="project" value="TreeGrafter"/>
</dbReference>
<comment type="similarity">
    <text evidence="1">Belongs to the aldolase class II family.</text>
</comment>
<dbReference type="InterPro" id="IPR001303">
    <property type="entry name" value="Aldolase_II/adducin_N"/>
</dbReference>
<dbReference type="FunFam" id="3.40.225.10:FF:000009">
    <property type="entry name" value="Class II aldolase/adducin N-terminal"/>
    <property type="match status" value="1"/>
</dbReference>
<organism evidence="3 4">
    <name type="scientific">Azorhizobium caulinodans (strain ATCC 43989 / DSM 5975 / JCM 20966 / LMG 6465 / NBRC 14845 / NCIMB 13405 / ORS 571)</name>
    <dbReference type="NCBI Taxonomy" id="438753"/>
    <lineage>
        <taxon>Bacteria</taxon>
        <taxon>Pseudomonadati</taxon>
        <taxon>Pseudomonadota</taxon>
        <taxon>Alphaproteobacteria</taxon>
        <taxon>Hyphomicrobiales</taxon>
        <taxon>Xanthobacteraceae</taxon>
        <taxon>Azorhizobium</taxon>
    </lineage>
</organism>
<evidence type="ECO:0000313" key="3">
    <source>
        <dbReference type="EMBL" id="BAF88007.1"/>
    </source>
</evidence>
<dbReference type="AlphaFoldDB" id="A8I3D0"/>
<reference evidence="3 4" key="1">
    <citation type="journal article" date="2007" name="Appl. Environ. Microbiol.">
        <title>Rhizobial factors required for stem nodule maturation and maintenance in Sesbania rostrata-Azorhizobium caulinodans ORS571 symbiosis.</title>
        <authorList>
            <person name="Suzuki S."/>
            <person name="Aono T."/>
            <person name="Lee KB."/>
            <person name="Suzuki T."/>
            <person name="Liu CT."/>
            <person name="Miwa H."/>
            <person name="Wakao S."/>
            <person name="Iki T."/>
            <person name="Oyaizu H."/>
        </authorList>
    </citation>
    <scope>NUCLEOTIDE SEQUENCE [LARGE SCALE GENOMIC DNA]</scope>
    <source>
        <strain evidence="4">ATCC 43989 / DSM 5975 / JCM 20966 / LMG 6465 / NBRC 14845 / NCIMB 13405 / ORS 571</strain>
    </source>
</reference>
<evidence type="ECO:0000256" key="1">
    <source>
        <dbReference type="ARBA" id="ARBA00037961"/>
    </source>
</evidence>
<dbReference type="GO" id="GO:0005856">
    <property type="term" value="C:cytoskeleton"/>
    <property type="evidence" value="ECO:0007669"/>
    <property type="project" value="TreeGrafter"/>
</dbReference>
<protein>
    <submittedName>
        <fullName evidence="3">Putative adolase</fullName>
    </submittedName>
</protein>
<reference evidence="3 4" key="3">
    <citation type="journal article" date="2008" name="BMC Genomics">
        <title>The genome of the versatile nitrogen fixer Azorhizobium caulinodans ORS571.</title>
        <authorList>
            <person name="Lee KB."/>
            <person name="Backer P.D."/>
            <person name="Aono T."/>
            <person name="Liu CT."/>
            <person name="Suzuki S."/>
            <person name="Suzuki T."/>
            <person name="Kaneko T."/>
            <person name="Yamada M."/>
            <person name="Tabata S."/>
            <person name="Kupfer D.M."/>
            <person name="Najar F.Z."/>
            <person name="Wiley G.B."/>
            <person name="Roe B."/>
            <person name="Binnewies T.T."/>
            <person name="Ussery D.W."/>
            <person name="D'Haeze W."/>
            <person name="Herder J.D."/>
            <person name="Gevers D."/>
            <person name="Vereecke D."/>
            <person name="Holsters M."/>
            <person name="Oyaizu H."/>
        </authorList>
    </citation>
    <scope>NUCLEOTIDE SEQUENCE [LARGE SCALE GENOMIC DNA]</scope>
    <source>
        <strain evidence="4">ATCC 43989 / DSM 5975 / JCM 20966 / LMG 6465 / NBRC 14845 / NCIMB 13405 / ORS 571</strain>
    </source>
</reference>
<dbReference type="EMBL" id="AP009384">
    <property type="protein sequence ID" value="BAF88007.1"/>
    <property type="molecule type" value="Genomic_DNA"/>
</dbReference>
<gene>
    <name evidence="3" type="ordered locus">AZC_2009</name>
</gene>
<evidence type="ECO:0000313" key="4">
    <source>
        <dbReference type="Proteomes" id="UP000000270"/>
    </source>
</evidence>
<dbReference type="STRING" id="438753.AZC_2009"/>
<dbReference type="NCBIfam" id="NF005451">
    <property type="entry name" value="PRK07044.1"/>
    <property type="match status" value="1"/>
</dbReference>
<dbReference type="InterPro" id="IPR036409">
    <property type="entry name" value="Aldolase_II/adducin_N_sf"/>
</dbReference>
<evidence type="ECO:0000259" key="2">
    <source>
        <dbReference type="SMART" id="SM01007"/>
    </source>
</evidence>
<reference evidence="3 4" key="6">
    <citation type="journal article" date="2011" name="Appl. Environ. Microbiol.">
        <title>Involvement of the azorhizobial chromosome partition gene (parA) in the onset of bacteroid differentiation during Sesbania rostrata stem nodule development.</title>
        <authorList>
            <person name="Liu CT."/>
            <person name="Lee KB."/>
            <person name="Wang YS."/>
            <person name="Peng MH."/>
            <person name="Lee KT."/>
            <person name="Suzuki S."/>
            <person name="Suzuki T."/>
            <person name="Oyaizu H."/>
        </authorList>
    </citation>
    <scope>NUCLEOTIDE SEQUENCE [LARGE SCALE GENOMIC DNA]</scope>
    <source>
        <strain evidence="4">ATCC 43989 / DSM 5975 / JCM 20966 / LMG 6465 / NBRC 14845 / NCIMB 13405 / ORS 571</strain>
    </source>
</reference>
<dbReference type="HOGENOM" id="CLU_006033_0_1_5"/>
<dbReference type="SMART" id="SM01007">
    <property type="entry name" value="Aldolase_II"/>
    <property type="match status" value="1"/>
</dbReference>
<dbReference type="PANTHER" id="PTHR10672">
    <property type="entry name" value="ADDUCIN"/>
    <property type="match status" value="1"/>
</dbReference>
<dbReference type="KEGG" id="azc:AZC_2009"/>
<keyword evidence="4" id="KW-1185">Reference proteome</keyword>
<proteinExistence type="inferred from homology"/>